<evidence type="ECO:0000313" key="2">
    <source>
        <dbReference type="WBParaSite" id="SMUV_0000844401-mRNA-1"/>
    </source>
</evidence>
<sequence length="191" mass="21889">MISKDTECDMPDQSSNLSDQSLTERIQDILARNLDRQVFKSNSVDTTDDVMMAMVVIINVIVSSFFRELEFVEVKFNAEKGEAGLSALPNTGIKLLKNSANFIQDNDQNFQNDLKKMGKRRYGFYNCVSWTLCNGQLCIDLRYLRLRKKRQDFTSLTSEVFKDLFYSDDDMTEKSKIAAAAVPLDFIKAFK</sequence>
<name>A0A0N5AUB4_9BILA</name>
<organism evidence="1 2">
    <name type="scientific">Syphacia muris</name>
    <dbReference type="NCBI Taxonomy" id="451379"/>
    <lineage>
        <taxon>Eukaryota</taxon>
        <taxon>Metazoa</taxon>
        <taxon>Ecdysozoa</taxon>
        <taxon>Nematoda</taxon>
        <taxon>Chromadorea</taxon>
        <taxon>Rhabditida</taxon>
        <taxon>Spirurina</taxon>
        <taxon>Oxyuridomorpha</taxon>
        <taxon>Oxyuroidea</taxon>
        <taxon>Oxyuridae</taxon>
        <taxon>Syphacia</taxon>
    </lineage>
</organism>
<evidence type="ECO:0000313" key="1">
    <source>
        <dbReference type="Proteomes" id="UP000046393"/>
    </source>
</evidence>
<dbReference type="AlphaFoldDB" id="A0A0N5AUB4"/>
<protein>
    <submittedName>
        <fullName evidence="2">DDE_Tnp_1_7 domain-containing protein</fullName>
    </submittedName>
</protein>
<dbReference type="Proteomes" id="UP000046393">
    <property type="component" value="Unplaced"/>
</dbReference>
<reference evidence="2" key="1">
    <citation type="submission" date="2017-02" db="UniProtKB">
        <authorList>
            <consortium name="WormBaseParasite"/>
        </authorList>
    </citation>
    <scope>IDENTIFICATION</scope>
</reference>
<keyword evidence="1" id="KW-1185">Reference proteome</keyword>
<dbReference type="WBParaSite" id="SMUV_0000844401-mRNA-1">
    <property type="protein sequence ID" value="SMUV_0000844401-mRNA-1"/>
    <property type="gene ID" value="SMUV_0000844401"/>
</dbReference>
<accession>A0A0N5AUB4</accession>
<proteinExistence type="predicted"/>